<dbReference type="Proteomes" id="UP000023152">
    <property type="component" value="Unassembled WGS sequence"/>
</dbReference>
<dbReference type="PROSITE" id="PS51805">
    <property type="entry name" value="EPHD"/>
    <property type="match status" value="1"/>
</dbReference>
<name>X6NPU6_RETFI</name>
<evidence type="ECO:0000256" key="2">
    <source>
        <dbReference type="ARBA" id="ARBA00022723"/>
    </source>
</evidence>
<dbReference type="InterPro" id="IPR052440">
    <property type="entry name" value="Trans_Reg/Chrom_Remod"/>
</dbReference>
<dbReference type="AlphaFoldDB" id="X6NPU6"/>
<organism evidence="6 7">
    <name type="scientific">Reticulomyxa filosa</name>
    <dbReference type="NCBI Taxonomy" id="46433"/>
    <lineage>
        <taxon>Eukaryota</taxon>
        <taxon>Sar</taxon>
        <taxon>Rhizaria</taxon>
        <taxon>Retaria</taxon>
        <taxon>Foraminifera</taxon>
        <taxon>Monothalamids</taxon>
        <taxon>Reticulomyxidae</taxon>
        <taxon>Reticulomyxa</taxon>
    </lineage>
</organism>
<dbReference type="InterPro" id="IPR013083">
    <property type="entry name" value="Znf_RING/FYVE/PHD"/>
</dbReference>
<protein>
    <recommendedName>
        <fullName evidence="5">PHD-type domain-containing protein</fullName>
    </recommendedName>
</protein>
<dbReference type="GO" id="GO:0006357">
    <property type="term" value="P:regulation of transcription by RNA polymerase II"/>
    <property type="evidence" value="ECO:0007669"/>
    <property type="project" value="TreeGrafter"/>
</dbReference>
<evidence type="ECO:0000313" key="7">
    <source>
        <dbReference type="Proteomes" id="UP000023152"/>
    </source>
</evidence>
<evidence type="ECO:0000259" key="5">
    <source>
        <dbReference type="PROSITE" id="PS51805"/>
    </source>
</evidence>
<reference evidence="6 7" key="1">
    <citation type="journal article" date="2013" name="Curr. Biol.">
        <title>The Genome of the Foraminiferan Reticulomyxa filosa.</title>
        <authorList>
            <person name="Glockner G."/>
            <person name="Hulsmann N."/>
            <person name="Schleicher M."/>
            <person name="Noegel A.A."/>
            <person name="Eichinger L."/>
            <person name="Gallinger C."/>
            <person name="Pawlowski J."/>
            <person name="Sierra R."/>
            <person name="Euteneuer U."/>
            <person name="Pillet L."/>
            <person name="Moustafa A."/>
            <person name="Platzer M."/>
            <person name="Groth M."/>
            <person name="Szafranski K."/>
            <person name="Schliwa M."/>
        </authorList>
    </citation>
    <scope>NUCLEOTIDE SEQUENCE [LARGE SCALE GENOMIC DNA]</scope>
</reference>
<dbReference type="GO" id="GO:0008270">
    <property type="term" value="F:zinc ion binding"/>
    <property type="evidence" value="ECO:0007669"/>
    <property type="project" value="UniProtKB-KW"/>
</dbReference>
<dbReference type="Pfam" id="PF13771">
    <property type="entry name" value="zf-HC5HC2H"/>
    <property type="match status" value="1"/>
</dbReference>
<evidence type="ECO:0000256" key="4">
    <source>
        <dbReference type="ARBA" id="ARBA00022833"/>
    </source>
</evidence>
<sequence length="292" mass="34579">MEQHKRMNVELDEIKQCAFCRQTGDSTSEGVYFDEENELIGPIAKHNASKQWVHYKCALWSPRVFVKGNRVLFNVASEVQRARRLSCHVCNRFGASIGCYVRGCPFCFHYPCAKAFHCFMDEEAFAILCPQHHFIYCIQQSISNANGILRTQMLGLRSDVFEICRFEKPCERKRLINLRVKPIDCVQRYQSSAQVWSCFMHKYPQFTINLKLSSMFFHRNKYTQLQSLLVGRSHGRRIPKGIKRLRKRRRDHQATDFEAEDEDAVHERKRRKLFHLEPIKMESLRMHTYTYN</sequence>
<proteinExistence type="predicted"/>
<evidence type="ECO:0000256" key="1">
    <source>
        <dbReference type="ARBA" id="ARBA00022553"/>
    </source>
</evidence>
<keyword evidence="7" id="KW-1185">Reference proteome</keyword>
<dbReference type="PANTHER" id="PTHR14955:SF4">
    <property type="entry name" value="PHD-TYPE DOMAIN-CONTAINING PROTEIN"/>
    <property type="match status" value="1"/>
</dbReference>
<dbReference type="PANTHER" id="PTHR14955">
    <property type="entry name" value="RETINOIC ACID INDUCED 1/TRANSCRIPTION FACTOR 20"/>
    <property type="match status" value="1"/>
</dbReference>
<gene>
    <name evidence="6" type="ORF">RFI_09198</name>
</gene>
<comment type="caution">
    <text evidence="6">The sequence shown here is derived from an EMBL/GenBank/DDBJ whole genome shotgun (WGS) entry which is preliminary data.</text>
</comment>
<evidence type="ECO:0000313" key="6">
    <source>
        <dbReference type="EMBL" id="ETO27933.1"/>
    </source>
</evidence>
<dbReference type="EMBL" id="ASPP01006956">
    <property type="protein sequence ID" value="ETO27933.1"/>
    <property type="molecule type" value="Genomic_DNA"/>
</dbReference>
<keyword evidence="4" id="KW-0862">Zinc</keyword>
<dbReference type="OrthoDB" id="10029243at2759"/>
<accession>X6NPU6</accession>
<dbReference type="GO" id="GO:0005634">
    <property type="term" value="C:nucleus"/>
    <property type="evidence" value="ECO:0007669"/>
    <property type="project" value="TreeGrafter"/>
</dbReference>
<keyword evidence="2" id="KW-0479">Metal-binding</keyword>
<dbReference type="InterPro" id="IPR034732">
    <property type="entry name" value="EPHD"/>
</dbReference>
<keyword evidence="3" id="KW-0863">Zinc-finger</keyword>
<keyword evidence="1" id="KW-0597">Phosphoprotein</keyword>
<evidence type="ECO:0000256" key="3">
    <source>
        <dbReference type="ARBA" id="ARBA00022771"/>
    </source>
</evidence>
<feature type="domain" description="PHD-type" evidence="5">
    <location>
        <begin position="14"/>
        <end position="133"/>
    </location>
</feature>
<dbReference type="Gene3D" id="3.30.40.10">
    <property type="entry name" value="Zinc/RING finger domain, C3HC4 (zinc finger)"/>
    <property type="match status" value="1"/>
</dbReference>